<keyword evidence="1" id="KW-0472">Membrane</keyword>
<reference evidence="2 3" key="1">
    <citation type="submission" date="2016-06" db="EMBL/GenBank/DDBJ databases">
        <title>Comparative genomics of the ectomycorrhizal sister species Rhizopogon vinicolor and Rhizopogon vesiculosus (Basidiomycota: Boletales) reveals a divergence of the mating type B locus.</title>
        <authorList>
            <consortium name="DOE Joint Genome Institute"/>
            <person name="Mujic A.B."/>
            <person name="Kuo A."/>
            <person name="Tritt A."/>
            <person name="Lipzen A."/>
            <person name="Chen C."/>
            <person name="Johnson J."/>
            <person name="Sharma A."/>
            <person name="Barry K."/>
            <person name="Grigoriev I.V."/>
            <person name="Spatafora J.W."/>
        </authorList>
    </citation>
    <scope>NUCLEOTIDE SEQUENCE [LARGE SCALE GENOMIC DNA]</scope>
    <source>
        <strain evidence="2 3">AM-OR11-026</strain>
    </source>
</reference>
<keyword evidence="3" id="KW-1185">Reference proteome</keyword>
<dbReference type="EMBL" id="KV448593">
    <property type="protein sequence ID" value="OAX34583.1"/>
    <property type="molecule type" value="Genomic_DNA"/>
</dbReference>
<protein>
    <submittedName>
        <fullName evidence="2">Uncharacterized protein</fullName>
    </submittedName>
</protein>
<gene>
    <name evidence="2" type="ORF">K503DRAFT_434207</name>
</gene>
<organism evidence="2 3">
    <name type="scientific">Rhizopogon vinicolor AM-OR11-026</name>
    <dbReference type="NCBI Taxonomy" id="1314800"/>
    <lineage>
        <taxon>Eukaryota</taxon>
        <taxon>Fungi</taxon>
        <taxon>Dikarya</taxon>
        <taxon>Basidiomycota</taxon>
        <taxon>Agaricomycotina</taxon>
        <taxon>Agaricomycetes</taxon>
        <taxon>Agaricomycetidae</taxon>
        <taxon>Boletales</taxon>
        <taxon>Suillineae</taxon>
        <taxon>Rhizopogonaceae</taxon>
        <taxon>Rhizopogon</taxon>
    </lineage>
</organism>
<evidence type="ECO:0000313" key="3">
    <source>
        <dbReference type="Proteomes" id="UP000092154"/>
    </source>
</evidence>
<feature type="transmembrane region" description="Helical" evidence="1">
    <location>
        <begin position="157"/>
        <end position="178"/>
    </location>
</feature>
<name>A0A1B7MPP7_9AGAM</name>
<evidence type="ECO:0000313" key="2">
    <source>
        <dbReference type="EMBL" id="OAX34583.1"/>
    </source>
</evidence>
<dbReference type="AlphaFoldDB" id="A0A1B7MPP7"/>
<dbReference type="InParanoid" id="A0A1B7MPP7"/>
<proteinExistence type="predicted"/>
<dbReference type="Proteomes" id="UP000092154">
    <property type="component" value="Unassembled WGS sequence"/>
</dbReference>
<sequence length="231" mass="25513">MKKKRHKINDFKSGTILLSPPLPLLLPLPVLRGCFRYLPFAAASTTCPSWLLLLLVPHGHFRYLPLVAASAACPCGCFRYLPLVAASTSLPPTLLPLPSLHHGPHTRMLWMWKLGSCSSELSLKPGIMRPSHPTILRPGYLHLLHHVSYLHISLNTVLLVASPLFQILTLLLTVPVLLNMLELSQRFLHVNSKLDATWAHYPKQKCGPLPDAAPLSLIPKAGKPGCNPRRG</sequence>
<evidence type="ECO:0000256" key="1">
    <source>
        <dbReference type="SAM" id="Phobius"/>
    </source>
</evidence>
<keyword evidence="1" id="KW-1133">Transmembrane helix</keyword>
<keyword evidence="1" id="KW-0812">Transmembrane</keyword>
<accession>A0A1B7MPP7</accession>